<dbReference type="GO" id="GO:0003723">
    <property type="term" value="F:RNA binding"/>
    <property type="evidence" value="ECO:0007669"/>
    <property type="project" value="InterPro"/>
</dbReference>
<name>A0AAD8YFZ5_9STRA</name>
<accession>A0AAD8YFZ5</accession>
<evidence type="ECO:0000259" key="3">
    <source>
        <dbReference type="Pfam" id="PF00849"/>
    </source>
</evidence>
<feature type="chain" id="PRO_5041987065" evidence="2">
    <location>
        <begin position="26"/>
        <end position="627"/>
    </location>
</feature>
<keyword evidence="5" id="KW-1185">Reference proteome</keyword>
<dbReference type="Pfam" id="PF00849">
    <property type="entry name" value="PseudoU_synth_2"/>
    <property type="match status" value="1"/>
</dbReference>
<feature type="domain" description="Pseudouridine synthase RsuA/RluA-like" evidence="3">
    <location>
        <begin position="430"/>
        <end position="580"/>
    </location>
</feature>
<dbReference type="PANTHER" id="PTHR21600">
    <property type="entry name" value="MITOCHONDRIAL RNA PSEUDOURIDINE SYNTHASE"/>
    <property type="match status" value="1"/>
</dbReference>
<organism evidence="4 5">
    <name type="scientific">Skeletonema marinoi</name>
    <dbReference type="NCBI Taxonomy" id="267567"/>
    <lineage>
        <taxon>Eukaryota</taxon>
        <taxon>Sar</taxon>
        <taxon>Stramenopiles</taxon>
        <taxon>Ochrophyta</taxon>
        <taxon>Bacillariophyta</taxon>
        <taxon>Coscinodiscophyceae</taxon>
        <taxon>Thalassiosirophycidae</taxon>
        <taxon>Thalassiosirales</taxon>
        <taxon>Skeletonemataceae</taxon>
        <taxon>Skeletonema</taxon>
        <taxon>Skeletonema marinoi-dohrnii complex</taxon>
    </lineage>
</organism>
<dbReference type="Gene3D" id="3.30.2350.10">
    <property type="entry name" value="Pseudouridine synthase"/>
    <property type="match status" value="1"/>
</dbReference>
<keyword evidence="2" id="KW-0732">Signal</keyword>
<sequence>MASSPVALSSLLLIHLLFLSSAAFAFSTITKLSSSRCDVPTPTAMVRGEIDNEDPLLTTIPIDRYQNVELPPVFAYPHFYEPHPIAKYACEQVREQIKTLATDEWTQHNFFSQSDDDNGAGKMFGVLVVRADNGSLGYLKAYSGSITGVTHSEQYGFCPTLYNRFETCERTGFSYLAEEAELNKMNLRIEELENDPKRIELKTALDAVKERAMISLAAAKTQQKEQKKKRQVLREQMREELSPEDFVVFEADLAQESAYYQRQVKQVKAASTKELKHAQASLDEFEIELQELKRRRGEKSNSLQSQTLQQYQFLNINGQRKSLLPIFADTPLQRPPPGAGDCAAPKLLQQAFVSGFKPIAMAEFWYGDSPLLEVRKHNFYYPACRGRCEPILRHMLQGMNVEDNPLDLVGEEVESNKTSLEIVFEDEFIMAVNKPNEMLSTPGRHQEYSVYTIIKESYPSATGPLLVHRLDMSTSGVLLIAKDKDSHQILQEQFINRTVKKRYTALLEGLFDNREEKGFIDLPLALDYLNRPMQKVDYNEGKAAQTFYEVVDTDLEKNRTKVHFYPRTGRTHQLRVHAAHEQGLNIPIVGDDIYGQRDERLHLHADFIEFLHPVTNKTMTFSVKAPF</sequence>
<protein>
    <submittedName>
        <fullName evidence="4">RNA pseudouridine synthase</fullName>
        <ecNumber evidence="4">5.4.99.-</ecNumber>
    </submittedName>
</protein>
<dbReference type="InterPro" id="IPR050188">
    <property type="entry name" value="RluA_PseudoU_synthase"/>
</dbReference>
<dbReference type="EC" id="5.4.99.-" evidence="4"/>
<reference evidence="4" key="1">
    <citation type="submission" date="2023-06" db="EMBL/GenBank/DDBJ databases">
        <title>Survivors Of The Sea: Transcriptome response of Skeletonema marinoi to long-term dormancy.</title>
        <authorList>
            <person name="Pinder M.I.M."/>
            <person name="Kourtchenko O."/>
            <person name="Robertson E.K."/>
            <person name="Larsson T."/>
            <person name="Maumus F."/>
            <person name="Osuna-Cruz C.M."/>
            <person name="Vancaester E."/>
            <person name="Stenow R."/>
            <person name="Vandepoele K."/>
            <person name="Ploug H."/>
            <person name="Bruchert V."/>
            <person name="Godhe A."/>
            <person name="Topel M."/>
        </authorList>
    </citation>
    <scope>NUCLEOTIDE SEQUENCE</scope>
    <source>
        <strain evidence="4">R05AC</strain>
    </source>
</reference>
<dbReference type="InterPro" id="IPR020103">
    <property type="entry name" value="PsdUridine_synth_cat_dom_sf"/>
</dbReference>
<comment type="caution">
    <text evidence="4">The sequence shown here is derived from an EMBL/GenBank/DDBJ whole genome shotgun (WGS) entry which is preliminary data.</text>
</comment>
<dbReference type="GO" id="GO:0009982">
    <property type="term" value="F:pseudouridine synthase activity"/>
    <property type="evidence" value="ECO:0007669"/>
    <property type="project" value="InterPro"/>
</dbReference>
<evidence type="ECO:0000256" key="2">
    <source>
        <dbReference type="SAM" id="SignalP"/>
    </source>
</evidence>
<dbReference type="GO" id="GO:0000455">
    <property type="term" value="P:enzyme-directed rRNA pseudouridine synthesis"/>
    <property type="evidence" value="ECO:0007669"/>
    <property type="project" value="TreeGrafter"/>
</dbReference>
<dbReference type="PROSITE" id="PS01129">
    <property type="entry name" value="PSI_RLU"/>
    <property type="match status" value="1"/>
</dbReference>
<gene>
    <name evidence="4" type="ORF">QTG54_004969</name>
</gene>
<evidence type="ECO:0000313" key="5">
    <source>
        <dbReference type="Proteomes" id="UP001224775"/>
    </source>
</evidence>
<evidence type="ECO:0000256" key="1">
    <source>
        <dbReference type="SAM" id="Coils"/>
    </source>
</evidence>
<evidence type="ECO:0000313" key="4">
    <source>
        <dbReference type="EMBL" id="KAK1744436.1"/>
    </source>
</evidence>
<feature type="coiled-coil region" evidence="1">
    <location>
        <begin position="175"/>
        <end position="236"/>
    </location>
</feature>
<feature type="coiled-coil region" evidence="1">
    <location>
        <begin position="268"/>
        <end position="302"/>
    </location>
</feature>
<dbReference type="InterPro" id="IPR006145">
    <property type="entry name" value="PsdUridine_synth_RsuA/RluA"/>
</dbReference>
<keyword evidence="4" id="KW-0413">Isomerase</keyword>
<dbReference type="EMBL" id="JATAAI010000007">
    <property type="protein sequence ID" value="KAK1744436.1"/>
    <property type="molecule type" value="Genomic_DNA"/>
</dbReference>
<dbReference type="InterPro" id="IPR006224">
    <property type="entry name" value="PsdUridine_synth_RluA-like_CS"/>
</dbReference>
<dbReference type="CDD" id="cd02869">
    <property type="entry name" value="PseudoU_synth_RluA_like"/>
    <property type="match status" value="1"/>
</dbReference>
<dbReference type="SUPFAM" id="SSF55120">
    <property type="entry name" value="Pseudouridine synthase"/>
    <property type="match status" value="1"/>
</dbReference>
<dbReference type="AlphaFoldDB" id="A0AAD8YFZ5"/>
<proteinExistence type="predicted"/>
<feature type="signal peptide" evidence="2">
    <location>
        <begin position="1"/>
        <end position="25"/>
    </location>
</feature>
<keyword evidence="1" id="KW-0175">Coiled coil</keyword>
<dbReference type="Proteomes" id="UP001224775">
    <property type="component" value="Unassembled WGS sequence"/>
</dbReference>
<dbReference type="PANTHER" id="PTHR21600:SF89">
    <property type="entry name" value="RIBOSOMAL LARGE SUBUNIT PSEUDOURIDINE SYNTHASE A"/>
    <property type="match status" value="1"/>
</dbReference>